<dbReference type="PANTHER" id="PTHR24064">
    <property type="entry name" value="SOLUTE CARRIER FAMILY 22 MEMBER"/>
    <property type="match status" value="1"/>
</dbReference>
<evidence type="ECO:0000313" key="8">
    <source>
        <dbReference type="Proteomes" id="UP001627154"/>
    </source>
</evidence>
<dbReference type="GO" id="GO:0016020">
    <property type="term" value="C:membrane"/>
    <property type="evidence" value="ECO:0007669"/>
    <property type="project" value="UniProtKB-SubCell"/>
</dbReference>
<feature type="compositionally biased region" description="Basic and acidic residues" evidence="5">
    <location>
        <begin position="315"/>
        <end position="326"/>
    </location>
</feature>
<comment type="caution">
    <text evidence="7">The sequence shown here is derived from an EMBL/GenBank/DDBJ whole genome shotgun (WGS) entry which is preliminary data.</text>
</comment>
<feature type="compositionally biased region" description="Low complexity" evidence="5">
    <location>
        <begin position="269"/>
        <end position="281"/>
    </location>
</feature>
<feature type="transmembrane region" description="Helical" evidence="6">
    <location>
        <begin position="714"/>
        <end position="733"/>
    </location>
</feature>
<evidence type="ECO:0000256" key="2">
    <source>
        <dbReference type="ARBA" id="ARBA00022692"/>
    </source>
</evidence>
<dbReference type="SUPFAM" id="SSF103473">
    <property type="entry name" value="MFS general substrate transporter"/>
    <property type="match status" value="1"/>
</dbReference>
<feature type="transmembrane region" description="Helical" evidence="6">
    <location>
        <begin position="681"/>
        <end position="702"/>
    </location>
</feature>
<feature type="compositionally biased region" description="Basic and acidic residues" evidence="5">
    <location>
        <begin position="410"/>
        <end position="419"/>
    </location>
</feature>
<dbReference type="AlphaFoldDB" id="A0ABD2WF86"/>
<dbReference type="InterPro" id="IPR036259">
    <property type="entry name" value="MFS_trans_sf"/>
</dbReference>
<feature type="transmembrane region" description="Helical" evidence="6">
    <location>
        <begin position="745"/>
        <end position="763"/>
    </location>
</feature>
<evidence type="ECO:0000256" key="3">
    <source>
        <dbReference type="ARBA" id="ARBA00022989"/>
    </source>
</evidence>
<dbReference type="Gene3D" id="1.20.1250.20">
    <property type="entry name" value="MFS general substrate transporter like domains"/>
    <property type="match status" value="2"/>
</dbReference>
<feature type="compositionally biased region" description="Polar residues" evidence="5">
    <location>
        <begin position="369"/>
        <end position="380"/>
    </location>
</feature>
<dbReference type="Proteomes" id="UP001627154">
    <property type="component" value="Unassembled WGS sequence"/>
</dbReference>
<proteinExistence type="predicted"/>
<dbReference type="InterPro" id="IPR005828">
    <property type="entry name" value="MFS_sugar_transport-like"/>
</dbReference>
<feature type="compositionally biased region" description="Polar residues" evidence="5">
    <location>
        <begin position="459"/>
        <end position="468"/>
    </location>
</feature>
<feature type="transmembrane region" description="Helical" evidence="6">
    <location>
        <begin position="101"/>
        <end position="118"/>
    </location>
</feature>
<sequence length="838" mass="91007">MAPSIRAEDIAIGRYTVFCFAILAINFIGVGMSHSFGIFARYTPPVECTRTNLPPNHWPVDACSKNCTVRAFTPNSSQLVTVATSYELICDKRGMTNWMSWIYLAGLMVGAVIMAPIVDRVGRKYSTSICLVMTMVFGIAYMTTFSIEIYMLLRFVQGLSVQGIEIGTYVLGLELMPKRLRTRASTSLLCARALGFCLMSLIDWEIAHWKGDALVASAITAIGGISFMMFMHESPRYLYTVDNVTKADQICNIHKIKNDRRSPAAAAAAEVAAAGDEGQAANDDEDVSAEQREQQRRGRPQRLQRVPRVLTAENLGKREENMKTRLEPSNLSTVSEVSTRNTMSERPPMSQIGESGEPSGVATPGDVSRQASKGSTNSGVATPGDVSRQSSKGSTGSSTYWTAPSRTSRFSRDSSHTESDDAVSITRGARAGSMLRKMFERRGLSTDSESSFERLGKQRNISNAPSTEQVGGAQQQQQQGQMPTSMSDQSLETCDSMVHQSGGGGRGPLPADLERLLPPDAVPVEQRQASTAEFAEYGAMSRNVDVENPTAEMERNAEGELVPKGMANFNINHYPGIKLNLGRLIFPGDAFTRQARNNLLWLWFTSAMVYHSLVVTPSGRLTESRHWNVALSGAFEIAVCFLMHCAVNRKRRVRPLIYAQVLAGSAVLVLGGLAATPKDAYAILKVILAHAGKLANVAVFYLLRIMTIEIFPTVMRGSGLGLCIFFQMLGGFATTALGTSAKIETHLPMVLVGIMSLGALYCASHMPETGDMILMDLLKEDVTPFNMNKDSELNDETANVAASDEVLFSDDEQREEVPAEAAAAAAASPPTSGEDSPV</sequence>
<feature type="transmembrane region" description="Helical" evidence="6">
    <location>
        <begin position="130"/>
        <end position="153"/>
    </location>
</feature>
<feature type="compositionally biased region" description="Polar residues" evidence="5">
    <location>
        <begin position="482"/>
        <end position="493"/>
    </location>
</feature>
<feature type="transmembrane region" description="Helical" evidence="6">
    <location>
        <begin position="213"/>
        <end position="231"/>
    </location>
</feature>
<evidence type="ECO:0000256" key="6">
    <source>
        <dbReference type="SAM" id="Phobius"/>
    </source>
</evidence>
<feature type="transmembrane region" description="Helical" evidence="6">
    <location>
        <begin position="627"/>
        <end position="647"/>
    </location>
</feature>
<feature type="transmembrane region" description="Helical" evidence="6">
    <location>
        <begin position="599"/>
        <end position="615"/>
    </location>
</feature>
<organism evidence="7 8">
    <name type="scientific">Trichogramma kaykai</name>
    <dbReference type="NCBI Taxonomy" id="54128"/>
    <lineage>
        <taxon>Eukaryota</taxon>
        <taxon>Metazoa</taxon>
        <taxon>Ecdysozoa</taxon>
        <taxon>Arthropoda</taxon>
        <taxon>Hexapoda</taxon>
        <taxon>Insecta</taxon>
        <taxon>Pterygota</taxon>
        <taxon>Neoptera</taxon>
        <taxon>Endopterygota</taxon>
        <taxon>Hymenoptera</taxon>
        <taxon>Apocrita</taxon>
        <taxon>Proctotrupomorpha</taxon>
        <taxon>Chalcidoidea</taxon>
        <taxon>Trichogrammatidae</taxon>
        <taxon>Trichogramma</taxon>
    </lineage>
</organism>
<dbReference type="EMBL" id="JBJJXI010000111">
    <property type="protein sequence ID" value="KAL3391359.1"/>
    <property type="molecule type" value="Genomic_DNA"/>
</dbReference>
<keyword evidence="8" id="KW-1185">Reference proteome</keyword>
<keyword evidence="3 6" id="KW-1133">Transmembrane helix</keyword>
<evidence type="ECO:0000256" key="1">
    <source>
        <dbReference type="ARBA" id="ARBA00004141"/>
    </source>
</evidence>
<feature type="compositionally biased region" description="Polar residues" evidence="5">
    <location>
        <begin position="327"/>
        <end position="344"/>
    </location>
</feature>
<feature type="compositionally biased region" description="Low complexity" evidence="5">
    <location>
        <begin position="390"/>
        <end position="399"/>
    </location>
</feature>
<accession>A0ABD2WF86</accession>
<evidence type="ECO:0000256" key="5">
    <source>
        <dbReference type="SAM" id="MobiDB-lite"/>
    </source>
</evidence>
<evidence type="ECO:0000256" key="4">
    <source>
        <dbReference type="ARBA" id="ARBA00023136"/>
    </source>
</evidence>
<feature type="region of interest" description="Disordered" evidence="5">
    <location>
        <begin position="269"/>
        <end position="513"/>
    </location>
</feature>
<gene>
    <name evidence="7" type="ORF">TKK_014076</name>
</gene>
<evidence type="ECO:0008006" key="9">
    <source>
        <dbReference type="Google" id="ProtNLM"/>
    </source>
</evidence>
<feature type="transmembrane region" description="Helical" evidence="6">
    <location>
        <begin position="12"/>
        <end position="32"/>
    </location>
</feature>
<feature type="compositionally biased region" description="Low complexity" evidence="5">
    <location>
        <begin position="469"/>
        <end position="481"/>
    </location>
</feature>
<reference evidence="7 8" key="1">
    <citation type="journal article" date="2024" name="bioRxiv">
        <title>A reference genome for Trichogramma kaykai: A tiny desert-dwelling parasitoid wasp with competing sex-ratio distorters.</title>
        <authorList>
            <person name="Culotta J."/>
            <person name="Lindsey A.R."/>
        </authorList>
    </citation>
    <scope>NUCLEOTIDE SEQUENCE [LARGE SCALE GENOMIC DNA]</scope>
    <source>
        <strain evidence="7 8">KSX58</strain>
    </source>
</reference>
<feature type="transmembrane region" description="Helical" evidence="6">
    <location>
        <begin position="188"/>
        <end position="207"/>
    </location>
</feature>
<keyword evidence="2 6" id="KW-0812">Transmembrane</keyword>
<evidence type="ECO:0000313" key="7">
    <source>
        <dbReference type="EMBL" id="KAL3391359.1"/>
    </source>
</evidence>
<protein>
    <recommendedName>
        <fullName evidence="9">Major facilitator superfamily (MFS) profile domain-containing protein</fullName>
    </recommendedName>
</protein>
<dbReference type="Pfam" id="PF00083">
    <property type="entry name" value="Sugar_tr"/>
    <property type="match status" value="1"/>
</dbReference>
<feature type="compositionally biased region" description="Polar residues" evidence="5">
    <location>
        <begin position="829"/>
        <end position="838"/>
    </location>
</feature>
<feature type="transmembrane region" description="Helical" evidence="6">
    <location>
        <begin position="656"/>
        <end position="675"/>
    </location>
</feature>
<keyword evidence="4 6" id="KW-0472">Membrane</keyword>
<comment type="subcellular location">
    <subcellularLocation>
        <location evidence="1">Membrane</location>
        <topology evidence="1">Multi-pass membrane protein</topology>
    </subcellularLocation>
</comment>
<name>A0ABD2WF86_9HYME</name>
<feature type="region of interest" description="Disordered" evidence="5">
    <location>
        <begin position="809"/>
        <end position="838"/>
    </location>
</feature>